<keyword evidence="4" id="KW-1185">Reference proteome</keyword>
<evidence type="ECO:0000313" key="3">
    <source>
        <dbReference type="EMBL" id="QHV96554.1"/>
    </source>
</evidence>
<evidence type="ECO:0000256" key="1">
    <source>
        <dbReference type="SAM" id="SignalP"/>
    </source>
</evidence>
<dbReference type="GO" id="GO:0006629">
    <property type="term" value="P:lipid metabolic process"/>
    <property type="evidence" value="ECO:0007669"/>
    <property type="project" value="InterPro"/>
</dbReference>
<reference evidence="3 4" key="1">
    <citation type="submission" date="2019-11" db="EMBL/GenBank/DDBJ databases">
        <title>Spirosoma endbachense sp. nov., isolated from a natural salt meadow.</title>
        <authorList>
            <person name="Rojas J."/>
            <person name="Ambika Manirajan B."/>
            <person name="Ratering S."/>
            <person name="Suarez C."/>
            <person name="Geissler-Plaum R."/>
            <person name="Schnell S."/>
        </authorList>
    </citation>
    <scope>NUCLEOTIDE SEQUENCE [LARGE SCALE GENOMIC DNA]</scope>
    <source>
        <strain evidence="3 4">I-24</strain>
    </source>
</reference>
<feature type="chain" id="PRO_5026863150" evidence="1">
    <location>
        <begin position="24"/>
        <end position="370"/>
    </location>
</feature>
<organism evidence="3 4">
    <name type="scientific">Spirosoma endbachense</name>
    <dbReference type="NCBI Taxonomy" id="2666025"/>
    <lineage>
        <taxon>Bacteria</taxon>
        <taxon>Pseudomonadati</taxon>
        <taxon>Bacteroidota</taxon>
        <taxon>Cytophagia</taxon>
        <taxon>Cytophagales</taxon>
        <taxon>Cytophagaceae</taxon>
        <taxon>Spirosoma</taxon>
    </lineage>
</organism>
<dbReference type="Pfam" id="PF01764">
    <property type="entry name" value="Lipase_3"/>
    <property type="match status" value="1"/>
</dbReference>
<accession>A0A6P1VV93</accession>
<dbReference type="SUPFAM" id="SSF53474">
    <property type="entry name" value="alpha/beta-Hydrolases"/>
    <property type="match status" value="1"/>
</dbReference>
<dbReference type="InterPro" id="IPR002921">
    <property type="entry name" value="Fungal_lipase-type"/>
</dbReference>
<dbReference type="KEGG" id="senf:GJR95_16720"/>
<sequence>MSPKLLFCQVIVSSLFMASTTLGQVLKPGFDKQEYIETLKINQKTHIALNKWAENTAVPDPTEFNFAYRSPVVAFDNIWDLWIHREKRIAMIAVQGSIPTEASFLANLYAAMIPAKGELQLDKEFKFTYTLAKSPNAAVHVGWFVAMAYLSKTIEHKIDSCYRSGIKDFILTGHSQGGGIAFLLNSYLENLKVEGKLANDIRFKTYCSAGPKPGNLAYAYEYETMTKGGWAYNAVNSADWVPDVPFTVQTVADFTSVNPFRGAKALIKKQKFPKNLFLKHVYNSMSKPSEKASKNYQKFLGKMISQAVKKNIPGFITPTYYNSNYYVRTGNTIVLFADEAYFKLYNNAPDNPNIWQHHFPKPYLFLAEKL</sequence>
<dbReference type="Gene3D" id="3.40.50.1820">
    <property type="entry name" value="alpha/beta hydrolase"/>
    <property type="match status" value="1"/>
</dbReference>
<name>A0A6P1VV93_9BACT</name>
<dbReference type="CDD" id="cd00519">
    <property type="entry name" value="Lipase_3"/>
    <property type="match status" value="1"/>
</dbReference>
<dbReference type="RefSeq" id="WP_162386960.1">
    <property type="nucleotide sequence ID" value="NZ_CP045997.1"/>
</dbReference>
<dbReference type="Proteomes" id="UP000464577">
    <property type="component" value="Chromosome"/>
</dbReference>
<keyword evidence="1" id="KW-0732">Signal</keyword>
<protein>
    <submittedName>
        <fullName evidence="3">Lipase family protein</fullName>
    </submittedName>
</protein>
<dbReference type="EMBL" id="CP045997">
    <property type="protein sequence ID" value="QHV96554.1"/>
    <property type="molecule type" value="Genomic_DNA"/>
</dbReference>
<feature type="domain" description="Fungal lipase-type" evidence="2">
    <location>
        <begin position="120"/>
        <end position="247"/>
    </location>
</feature>
<gene>
    <name evidence="3" type="ORF">GJR95_16720</name>
</gene>
<evidence type="ECO:0000313" key="4">
    <source>
        <dbReference type="Proteomes" id="UP000464577"/>
    </source>
</evidence>
<dbReference type="AlphaFoldDB" id="A0A6P1VV93"/>
<dbReference type="InterPro" id="IPR029058">
    <property type="entry name" value="AB_hydrolase_fold"/>
</dbReference>
<evidence type="ECO:0000259" key="2">
    <source>
        <dbReference type="Pfam" id="PF01764"/>
    </source>
</evidence>
<feature type="signal peptide" evidence="1">
    <location>
        <begin position="1"/>
        <end position="23"/>
    </location>
</feature>
<proteinExistence type="predicted"/>